<keyword evidence="2" id="KW-1185">Reference proteome</keyword>
<dbReference type="EMBL" id="JASSZA010000001">
    <property type="protein sequence ID" value="KAK2121341.1"/>
    <property type="molecule type" value="Genomic_DNA"/>
</dbReference>
<name>A0ABQ9WJ40_SAGOE</name>
<comment type="caution">
    <text evidence="1">The sequence shown here is derived from an EMBL/GenBank/DDBJ whole genome shotgun (WGS) entry which is preliminary data.</text>
</comment>
<protein>
    <submittedName>
        <fullName evidence="1">Uncharacterized protein</fullName>
    </submittedName>
</protein>
<sequence>MRARTLQSPGPGHPALALERSCILQSQKEDTGVSLLKYQAEPWQSLPGEDLELPGAWEGYREKPPAALGEDAACRTCRGPGSQAQGSL</sequence>
<organism evidence="1 2">
    <name type="scientific">Saguinus oedipus</name>
    <name type="common">Cotton-top tamarin</name>
    <name type="synonym">Oedipomidas oedipus</name>
    <dbReference type="NCBI Taxonomy" id="9490"/>
    <lineage>
        <taxon>Eukaryota</taxon>
        <taxon>Metazoa</taxon>
        <taxon>Chordata</taxon>
        <taxon>Craniata</taxon>
        <taxon>Vertebrata</taxon>
        <taxon>Euteleostomi</taxon>
        <taxon>Mammalia</taxon>
        <taxon>Eutheria</taxon>
        <taxon>Euarchontoglires</taxon>
        <taxon>Primates</taxon>
        <taxon>Haplorrhini</taxon>
        <taxon>Platyrrhini</taxon>
        <taxon>Cebidae</taxon>
        <taxon>Callitrichinae</taxon>
        <taxon>Saguinus</taxon>
    </lineage>
</organism>
<accession>A0ABQ9WJ40</accession>
<dbReference type="Proteomes" id="UP001266305">
    <property type="component" value="Unassembled WGS sequence"/>
</dbReference>
<gene>
    <name evidence="1" type="ORF">P7K49_002727</name>
</gene>
<reference evidence="1 2" key="1">
    <citation type="submission" date="2023-05" db="EMBL/GenBank/DDBJ databases">
        <title>B98-5 Cell Line De Novo Hybrid Assembly: An Optical Mapping Approach.</title>
        <authorList>
            <person name="Kananen K."/>
            <person name="Auerbach J.A."/>
            <person name="Kautto E."/>
            <person name="Blachly J.S."/>
        </authorList>
    </citation>
    <scope>NUCLEOTIDE SEQUENCE [LARGE SCALE GENOMIC DNA]</scope>
    <source>
        <strain evidence="1">B95-8</strain>
        <tissue evidence="1">Cell line</tissue>
    </source>
</reference>
<evidence type="ECO:0000313" key="1">
    <source>
        <dbReference type="EMBL" id="KAK2121341.1"/>
    </source>
</evidence>
<proteinExistence type="predicted"/>
<evidence type="ECO:0000313" key="2">
    <source>
        <dbReference type="Proteomes" id="UP001266305"/>
    </source>
</evidence>